<protein>
    <submittedName>
        <fullName evidence="1">Nucleoprotein</fullName>
    </submittedName>
</protein>
<dbReference type="Proteomes" id="UP000478052">
    <property type="component" value="Unassembled WGS sequence"/>
</dbReference>
<dbReference type="AlphaFoldDB" id="A0A6G0YGY3"/>
<sequence length="145" mass="16961">MYRLVPKAKTSKSAVTLFKFCESVPILICLYLKNKANNPIVYFELMETICKNYPRIHQYFFFFTTISRPRHSRSSNDAENEFISKVCVGDQGAINGSHIDYKIQMNFLILELENKVTVKEGALEAVKLLDEKIRQHKLTRIILWR</sequence>
<reference evidence="1 2" key="1">
    <citation type="submission" date="2019-08" db="EMBL/GenBank/DDBJ databases">
        <title>Whole genome of Aphis craccivora.</title>
        <authorList>
            <person name="Voronova N.V."/>
            <person name="Shulinski R.S."/>
            <person name="Bandarenka Y.V."/>
            <person name="Zhorov D.G."/>
            <person name="Warner D."/>
        </authorList>
    </citation>
    <scope>NUCLEOTIDE SEQUENCE [LARGE SCALE GENOMIC DNA]</scope>
    <source>
        <strain evidence="1">180601</strain>
        <tissue evidence="1">Whole Body</tissue>
    </source>
</reference>
<organism evidence="1 2">
    <name type="scientific">Aphis craccivora</name>
    <name type="common">Cowpea aphid</name>
    <dbReference type="NCBI Taxonomy" id="307492"/>
    <lineage>
        <taxon>Eukaryota</taxon>
        <taxon>Metazoa</taxon>
        <taxon>Ecdysozoa</taxon>
        <taxon>Arthropoda</taxon>
        <taxon>Hexapoda</taxon>
        <taxon>Insecta</taxon>
        <taxon>Pterygota</taxon>
        <taxon>Neoptera</taxon>
        <taxon>Paraneoptera</taxon>
        <taxon>Hemiptera</taxon>
        <taxon>Sternorrhyncha</taxon>
        <taxon>Aphidomorpha</taxon>
        <taxon>Aphidoidea</taxon>
        <taxon>Aphididae</taxon>
        <taxon>Aphidini</taxon>
        <taxon>Aphis</taxon>
        <taxon>Aphis</taxon>
    </lineage>
</organism>
<comment type="caution">
    <text evidence="1">The sequence shown here is derived from an EMBL/GenBank/DDBJ whole genome shotgun (WGS) entry which is preliminary data.</text>
</comment>
<evidence type="ECO:0000313" key="1">
    <source>
        <dbReference type="EMBL" id="KAF0755492.1"/>
    </source>
</evidence>
<proteinExistence type="predicted"/>
<dbReference type="EMBL" id="VUJU01004125">
    <property type="protein sequence ID" value="KAF0755492.1"/>
    <property type="molecule type" value="Genomic_DNA"/>
</dbReference>
<keyword evidence="2" id="KW-1185">Reference proteome</keyword>
<accession>A0A6G0YGY3</accession>
<gene>
    <name evidence="1" type="ORF">FWK35_00025214</name>
</gene>
<dbReference type="OrthoDB" id="6613640at2759"/>
<name>A0A6G0YGY3_APHCR</name>
<evidence type="ECO:0000313" key="2">
    <source>
        <dbReference type="Proteomes" id="UP000478052"/>
    </source>
</evidence>